<dbReference type="PATRIC" id="fig|1121015.4.peg.2377"/>
<sequence length="92" mass="10124">MALKHGRVADFADSLAEAMEKAMKTEWAATKGFALPDQGVEDRRLLFVAVAWGLFDFLKANENALINEITLHDASGLGSDIDYDVVQLELNL</sequence>
<evidence type="ECO:0000313" key="2">
    <source>
        <dbReference type="Proteomes" id="UP000029385"/>
    </source>
</evidence>
<proteinExistence type="predicted"/>
<keyword evidence="2" id="KW-1185">Reference proteome</keyword>
<organism evidence="1 2">
    <name type="scientific">Arenimonas oryziterrae DSM 21050 = YC6267</name>
    <dbReference type="NCBI Taxonomy" id="1121015"/>
    <lineage>
        <taxon>Bacteria</taxon>
        <taxon>Pseudomonadati</taxon>
        <taxon>Pseudomonadota</taxon>
        <taxon>Gammaproteobacteria</taxon>
        <taxon>Lysobacterales</taxon>
        <taxon>Lysobacteraceae</taxon>
        <taxon>Arenimonas</taxon>
    </lineage>
</organism>
<evidence type="ECO:0000313" key="1">
    <source>
        <dbReference type="EMBL" id="KFN42207.1"/>
    </source>
</evidence>
<dbReference type="STRING" id="1121015.GCA_000420545_02185"/>
<dbReference type="AlphaFoldDB" id="A0A091ASR8"/>
<comment type="caution">
    <text evidence="1">The sequence shown here is derived from an EMBL/GenBank/DDBJ whole genome shotgun (WGS) entry which is preliminary data.</text>
</comment>
<protein>
    <submittedName>
        <fullName evidence="1">Uncharacterized protein</fullName>
    </submittedName>
</protein>
<dbReference type="EMBL" id="AVCI01000014">
    <property type="protein sequence ID" value="KFN42207.1"/>
    <property type="molecule type" value="Genomic_DNA"/>
</dbReference>
<gene>
    <name evidence="1" type="ORF">N789_14565</name>
</gene>
<dbReference type="RefSeq" id="WP_022969795.1">
    <property type="nucleotide sequence ID" value="NZ_ATVD01000004.1"/>
</dbReference>
<reference evidence="1 2" key="1">
    <citation type="submission" date="2013-09" db="EMBL/GenBank/DDBJ databases">
        <title>Genome sequencing of Arenimonas oryziterrae.</title>
        <authorList>
            <person name="Chen F."/>
            <person name="Wang G."/>
        </authorList>
    </citation>
    <scope>NUCLEOTIDE SEQUENCE [LARGE SCALE GENOMIC DNA]</scope>
    <source>
        <strain evidence="1 2">YC6267</strain>
    </source>
</reference>
<name>A0A091ASR8_9GAMM</name>
<accession>A0A091ASR8</accession>
<dbReference type="Proteomes" id="UP000029385">
    <property type="component" value="Unassembled WGS sequence"/>
</dbReference>